<feature type="domain" description="C2H2-type" evidence="6">
    <location>
        <begin position="130"/>
        <end position="157"/>
    </location>
</feature>
<keyword evidence="1" id="KW-0479">Metal-binding</keyword>
<keyword evidence="4" id="KW-0862">Zinc</keyword>
<comment type="caution">
    <text evidence="7">The sequence shown here is derived from an EMBL/GenBank/DDBJ whole genome shotgun (WGS) entry which is preliminary data.</text>
</comment>
<feature type="domain" description="C2H2-type" evidence="6">
    <location>
        <begin position="248"/>
        <end position="274"/>
    </location>
</feature>
<dbReference type="Gene3D" id="3.30.160.60">
    <property type="entry name" value="Classic Zinc Finger"/>
    <property type="match status" value="5"/>
</dbReference>
<feature type="domain" description="C2H2-type" evidence="6">
    <location>
        <begin position="39"/>
        <end position="67"/>
    </location>
</feature>
<organism evidence="7 8">
    <name type="scientific">Folsomia candida</name>
    <name type="common">Springtail</name>
    <dbReference type="NCBI Taxonomy" id="158441"/>
    <lineage>
        <taxon>Eukaryota</taxon>
        <taxon>Metazoa</taxon>
        <taxon>Ecdysozoa</taxon>
        <taxon>Arthropoda</taxon>
        <taxon>Hexapoda</taxon>
        <taxon>Collembola</taxon>
        <taxon>Entomobryomorpha</taxon>
        <taxon>Isotomoidea</taxon>
        <taxon>Isotomidae</taxon>
        <taxon>Proisotominae</taxon>
        <taxon>Folsomia</taxon>
    </lineage>
</organism>
<dbReference type="FunFam" id="3.30.160.60:FF:000520">
    <property type="entry name" value="zinc finger protein 629 isoform X2"/>
    <property type="match status" value="1"/>
</dbReference>
<dbReference type="InterPro" id="IPR036236">
    <property type="entry name" value="Znf_C2H2_sf"/>
</dbReference>
<reference evidence="7 8" key="1">
    <citation type="submission" date="2015-12" db="EMBL/GenBank/DDBJ databases">
        <title>The genome of Folsomia candida.</title>
        <authorList>
            <person name="Faddeeva A."/>
            <person name="Derks M.F."/>
            <person name="Anvar Y."/>
            <person name="Smit S."/>
            <person name="Van Straalen N."/>
            <person name="Roelofs D."/>
        </authorList>
    </citation>
    <scope>NUCLEOTIDE SEQUENCE [LARGE SCALE GENOMIC DNA]</scope>
    <source>
        <strain evidence="7 8">VU population</strain>
        <tissue evidence="7">Whole body</tissue>
    </source>
</reference>
<dbReference type="PANTHER" id="PTHR24379:SF121">
    <property type="entry name" value="C2H2-TYPE DOMAIN-CONTAINING PROTEIN"/>
    <property type="match status" value="1"/>
</dbReference>
<name>A0A226DNR2_FOLCA</name>
<dbReference type="PROSITE" id="PS50157">
    <property type="entry name" value="ZINC_FINGER_C2H2_2"/>
    <property type="match status" value="7"/>
</dbReference>
<proteinExistence type="predicted"/>
<evidence type="ECO:0000313" key="8">
    <source>
        <dbReference type="Proteomes" id="UP000198287"/>
    </source>
</evidence>
<evidence type="ECO:0000259" key="6">
    <source>
        <dbReference type="PROSITE" id="PS50157"/>
    </source>
</evidence>
<evidence type="ECO:0000256" key="1">
    <source>
        <dbReference type="ARBA" id="ARBA00022723"/>
    </source>
</evidence>
<accession>A0A226DNR2</accession>
<dbReference type="SUPFAM" id="SSF57667">
    <property type="entry name" value="beta-beta-alpha zinc fingers"/>
    <property type="match status" value="4"/>
</dbReference>
<sequence length="274" mass="31984">MVTHDPDALVKCEICGMTSKNRVALNAHVFRFHSNRKRPSCDACHRVFLNSANLRQHIKNVHSTVERPRFPCWYPGCEKSYKFKQDVSKHVKAEHAENPVRFTCTLCEKEFKTRGDLESHIHTHTTEKPFKCATCGRRFSHKSNMKSHETTHLEKSARNVSKCHLCPQTFLTRIGLQLHIRILHENRRNYPCAFCNERFSRSSNLKRHVEAKHGANKELIHSCDKCEYESKSKQNLARHKARHEAGNRGCYFCGKKFVTFYELVKHCRVHTLEA</sequence>
<gene>
    <name evidence="7" type="ORF">Fcan01_17892</name>
</gene>
<feature type="domain" description="C2H2-type" evidence="6">
    <location>
        <begin position="190"/>
        <end position="218"/>
    </location>
</feature>
<evidence type="ECO:0000256" key="5">
    <source>
        <dbReference type="PROSITE-ProRule" id="PRU00042"/>
    </source>
</evidence>
<protein>
    <submittedName>
        <fullName evidence="7">Zinc finger imprinted 3</fullName>
    </submittedName>
</protein>
<evidence type="ECO:0000256" key="3">
    <source>
        <dbReference type="ARBA" id="ARBA00022771"/>
    </source>
</evidence>
<dbReference type="PROSITE" id="PS00028">
    <property type="entry name" value="ZINC_FINGER_C2H2_1"/>
    <property type="match status" value="6"/>
</dbReference>
<dbReference type="EMBL" id="LNIX01000013">
    <property type="protein sequence ID" value="OXA47175.1"/>
    <property type="molecule type" value="Genomic_DNA"/>
</dbReference>
<feature type="domain" description="C2H2-type" evidence="6">
    <location>
        <begin position="10"/>
        <end position="38"/>
    </location>
</feature>
<dbReference type="Proteomes" id="UP000198287">
    <property type="component" value="Unassembled WGS sequence"/>
</dbReference>
<evidence type="ECO:0000256" key="2">
    <source>
        <dbReference type="ARBA" id="ARBA00022737"/>
    </source>
</evidence>
<feature type="domain" description="C2H2-type" evidence="6">
    <location>
        <begin position="161"/>
        <end position="189"/>
    </location>
</feature>
<evidence type="ECO:0000256" key="4">
    <source>
        <dbReference type="ARBA" id="ARBA00022833"/>
    </source>
</evidence>
<dbReference type="InterPro" id="IPR013087">
    <property type="entry name" value="Znf_C2H2_type"/>
</dbReference>
<evidence type="ECO:0000313" key="7">
    <source>
        <dbReference type="EMBL" id="OXA47175.1"/>
    </source>
</evidence>
<dbReference type="SMART" id="SM00355">
    <property type="entry name" value="ZnF_C2H2"/>
    <property type="match status" value="9"/>
</dbReference>
<keyword evidence="3 5" id="KW-0863">Zinc-finger</keyword>
<dbReference type="Pfam" id="PF00096">
    <property type="entry name" value="zf-C2H2"/>
    <property type="match status" value="3"/>
</dbReference>
<dbReference type="AlphaFoldDB" id="A0A226DNR2"/>
<dbReference type="GO" id="GO:0008270">
    <property type="term" value="F:zinc ion binding"/>
    <property type="evidence" value="ECO:0007669"/>
    <property type="project" value="UniProtKB-KW"/>
</dbReference>
<keyword evidence="2" id="KW-0677">Repeat</keyword>
<feature type="domain" description="C2H2-type" evidence="6">
    <location>
        <begin position="102"/>
        <end position="129"/>
    </location>
</feature>
<dbReference type="OMA" id="RCEECFR"/>
<dbReference type="PANTHER" id="PTHR24379">
    <property type="entry name" value="KRAB AND ZINC FINGER DOMAIN-CONTAINING"/>
    <property type="match status" value="1"/>
</dbReference>
<dbReference type="STRING" id="158441.A0A226DNR2"/>
<keyword evidence="8" id="KW-1185">Reference proteome</keyword>
<dbReference type="OrthoDB" id="6630212at2759"/>